<dbReference type="Pfam" id="PF21813">
    <property type="entry name" value="DUF6882"/>
    <property type="match status" value="1"/>
</dbReference>
<organism evidence="1 2">
    <name type="scientific">Roseovarius litorisediminis</name>
    <dbReference type="NCBI Taxonomy" id="1312363"/>
    <lineage>
        <taxon>Bacteria</taxon>
        <taxon>Pseudomonadati</taxon>
        <taxon>Pseudomonadota</taxon>
        <taxon>Alphaproteobacteria</taxon>
        <taxon>Rhodobacterales</taxon>
        <taxon>Roseobacteraceae</taxon>
        <taxon>Roseovarius</taxon>
    </lineage>
</organism>
<proteinExistence type="predicted"/>
<sequence>MNGILLEFAGRMADAGATQLPECFRQIATNAQFYLKPKMAGCAVGKRLDEVSDFSLNLKKGRVTFMFPDQPDVSADAQIVGTYADDGTWMWGWGHPDVPQPMQQAAWAVQQFGERQEIEELLSRGGPVDEAVLADYLAICAYISDADGVYLGAHGAGGRVCVCYYLNDQLKGLLSE</sequence>
<dbReference type="AlphaFoldDB" id="A0A1Y5T9J1"/>
<evidence type="ECO:0000313" key="1">
    <source>
        <dbReference type="EMBL" id="SLN58943.1"/>
    </source>
</evidence>
<protein>
    <submittedName>
        <fullName evidence="1">Uncharacterized protein</fullName>
    </submittedName>
</protein>
<evidence type="ECO:0000313" key="2">
    <source>
        <dbReference type="Proteomes" id="UP000193827"/>
    </source>
</evidence>
<dbReference type="OrthoDB" id="8439179at2"/>
<name>A0A1Y5T9J1_9RHOB</name>
<gene>
    <name evidence="1" type="ORF">PEL8287_03172</name>
</gene>
<reference evidence="1 2" key="1">
    <citation type="submission" date="2017-03" db="EMBL/GenBank/DDBJ databases">
        <authorList>
            <person name="Afonso C.L."/>
            <person name="Miller P.J."/>
            <person name="Scott M.A."/>
            <person name="Spackman E."/>
            <person name="Goraichik I."/>
            <person name="Dimitrov K.M."/>
            <person name="Suarez D.L."/>
            <person name="Swayne D.E."/>
        </authorList>
    </citation>
    <scope>NUCLEOTIDE SEQUENCE [LARGE SCALE GENOMIC DNA]</scope>
    <source>
        <strain evidence="1 2">CECT 8287</strain>
    </source>
</reference>
<dbReference type="RefSeq" id="WP_085893395.1">
    <property type="nucleotide sequence ID" value="NZ_FWFL01000009.1"/>
</dbReference>
<keyword evidence="2" id="KW-1185">Reference proteome</keyword>
<dbReference type="Proteomes" id="UP000193827">
    <property type="component" value="Unassembled WGS sequence"/>
</dbReference>
<dbReference type="InterPro" id="IPR049249">
    <property type="entry name" value="DUF6882"/>
</dbReference>
<accession>A0A1Y5T9J1</accession>
<dbReference type="EMBL" id="FWFL01000009">
    <property type="protein sequence ID" value="SLN58943.1"/>
    <property type="molecule type" value="Genomic_DNA"/>
</dbReference>